<dbReference type="Proteomes" id="UP000784294">
    <property type="component" value="Unassembled WGS sequence"/>
</dbReference>
<feature type="region of interest" description="Disordered" evidence="1">
    <location>
        <begin position="113"/>
        <end position="152"/>
    </location>
</feature>
<feature type="compositionally biased region" description="Polar residues" evidence="1">
    <location>
        <begin position="124"/>
        <end position="140"/>
    </location>
</feature>
<gene>
    <name evidence="2" type="ORF">PXEA_LOCUS11133</name>
</gene>
<comment type="caution">
    <text evidence="2">The sequence shown here is derived from an EMBL/GenBank/DDBJ whole genome shotgun (WGS) entry which is preliminary data.</text>
</comment>
<evidence type="ECO:0000313" key="3">
    <source>
        <dbReference type="Proteomes" id="UP000784294"/>
    </source>
</evidence>
<feature type="region of interest" description="Disordered" evidence="1">
    <location>
        <begin position="44"/>
        <end position="64"/>
    </location>
</feature>
<sequence length="335" mass="35320">MALPFQLAEMLREPRLQPQAAPHLLTTCHFATLPALPTLVPGPCPGPAETGPTVSPQSASGEAGGTSLANHLLACSNYTVLARRQTRPGPSAAAHPTGLFFTGLLPPPSVPSAPEGPPIANDVGLTTSSSPLSRGCQSPGRTADQPHQHRLQQQSVMPMLPSAECLTGLVNGQAYQLAAVMQSAQLAAALQHQQGLMAAVVAAANGLAGPPPPPPAPLARLPPAGLTHLLKPPATLHDLHLHGQMPFFPGHPPLQHRPPQHHSHYHQHQHPHQQQPIHPHQHQHQLHPHHVVPNGSQTAVFAHHFSVLPGDTAAINTHPRMQADLTAFSLGVSKT</sequence>
<protein>
    <submittedName>
        <fullName evidence="2">Uncharacterized protein</fullName>
    </submittedName>
</protein>
<keyword evidence="3" id="KW-1185">Reference proteome</keyword>
<evidence type="ECO:0000256" key="1">
    <source>
        <dbReference type="SAM" id="MobiDB-lite"/>
    </source>
</evidence>
<dbReference type="AlphaFoldDB" id="A0A3S5AIU5"/>
<feature type="compositionally biased region" description="Basic residues" evidence="1">
    <location>
        <begin position="258"/>
        <end position="271"/>
    </location>
</feature>
<reference evidence="2" key="1">
    <citation type="submission" date="2018-11" db="EMBL/GenBank/DDBJ databases">
        <authorList>
            <consortium name="Pathogen Informatics"/>
        </authorList>
    </citation>
    <scope>NUCLEOTIDE SEQUENCE</scope>
</reference>
<organism evidence="2 3">
    <name type="scientific">Protopolystoma xenopodis</name>
    <dbReference type="NCBI Taxonomy" id="117903"/>
    <lineage>
        <taxon>Eukaryota</taxon>
        <taxon>Metazoa</taxon>
        <taxon>Spiralia</taxon>
        <taxon>Lophotrochozoa</taxon>
        <taxon>Platyhelminthes</taxon>
        <taxon>Monogenea</taxon>
        <taxon>Polyopisthocotylea</taxon>
        <taxon>Polystomatidea</taxon>
        <taxon>Polystomatidae</taxon>
        <taxon>Protopolystoma</taxon>
    </lineage>
</organism>
<accession>A0A3S5AIU5</accession>
<proteinExistence type="predicted"/>
<feature type="region of interest" description="Disordered" evidence="1">
    <location>
        <begin position="256"/>
        <end position="284"/>
    </location>
</feature>
<name>A0A3S5AIU5_9PLAT</name>
<evidence type="ECO:0000313" key="2">
    <source>
        <dbReference type="EMBL" id="VEL17693.1"/>
    </source>
</evidence>
<dbReference type="EMBL" id="CAAALY010033760">
    <property type="protein sequence ID" value="VEL17693.1"/>
    <property type="molecule type" value="Genomic_DNA"/>
</dbReference>